<evidence type="ECO:0000313" key="4">
    <source>
        <dbReference type="Proteomes" id="UP001180020"/>
    </source>
</evidence>
<reference evidence="3" key="1">
    <citation type="journal article" date="2023" name="Nat. Commun.">
        <title>Diploid and tetraploid genomes of Acorus and the evolution of monocots.</title>
        <authorList>
            <person name="Ma L."/>
            <person name="Liu K.W."/>
            <person name="Li Z."/>
            <person name="Hsiao Y.Y."/>
            <person name="Qi Y."/>
            <person name="Fu T."/>
            <person name="Tang G.D."/>
            <person name="Zhang D."/>
            <person name="Sun W.H."/>
            <person name="Liu D.K."/>
            <person name="Li Y."/>
            <person name="Chen G.Z."/>
            <person name="Liu X.D."/>
            <person name="Liao X.Y."/>
            <person name="Jiang Y.T."/>
            <person name="Yu X."/>
            <person name="Hao Y."/>
            <person name="Huang J."/>
            <person name="Zhao X.W."/>
            <person name="Ke S."/>
            <person name="Chen Y.Y."/>
            <person name="Wu W.L."/>
            <person name="Hsu J.L."/>
            <person name="Lin Y.F."/>
            <person name="Huang M.D."/>
            <person name="Li C.Y."/>
            <person name="Huang L."/>
            <person name="Wang Z.W."/>
            <person name="Zhao X."/>
            <person name="Zhong W.Y."/>
            <person name="Peng D.H."/>
            <person name="Ahmad S."/>
            <person name="Lan S."/>
            <person name="Zhang J.S."/>
            <person name="Tsai W.C."/>
            <person name="Van de Peer Y."/>
            <person name="Liu Z.J."/>
        </authorList>
    </citation>
    <scope>NUCLEOTIDE SEQUENCE</scope>
    <source>
        <strain evidence="3">CP</strain>
    </source>
</reference>
<evidence type="ECO:0000256" key="1">
    <source>
        <dbReference type="SAM" id="Phobius"/>
    </source>
</evidence>
<reference evidence="3" key="2">
    <citation type="submission" date="2023-06" db="EMBL/GenBank/DDBJ databases">
        <authorList>
            <person name="Ma L."/>
            <person name="Liu K.-W."/>
            <person name="Li Z."/>
            <person name="Hsiao Y.-Y."/>
            <person name="Qi Y."/>
            <person name="Fu T."/>
            <person name="Tang G."/>
            <person name="Zhang D."/>
            <person name="Sun W.-H."/>
            <person name="Liu D.-K."/>
            <person name="Li Y."/>
            <person name="Chen G.-Z."/>
            <person name="Liu X.-D."/>
            <person name="Liao X.-Y."/>
            <person name="Jiang Y.-T."/>
            <person name="Yu X."/>
            <person name="Hao Y."/>
            <person name="Huang J."/>
            <person name="Zhao X.-W."/>
            <person name="Ke S."/>
            <person name="Chen Y.-Y."/>
            <person name="Wu W.-L."/>
            <person name="Hsu J.-L."/>
            <person name="Lin Y.-F."/>
            <person name="Huang M.-D."/>
            <person name="Li C.-Y."/>
            <person name="Huang L."/>
            <person name="Wang Z.-W."/>
            <person name="Zhao X."/>
            <person name="Zhong W.-Y."/>
            <person name="Peng D.-H."/>
            <person name="Ahmad S."/>
            <person name="Lan S."/>
            <person name="Zhang J.-S."/>
            <person name="Tsai W.-C."/>
            <person name="Van De Peer Y."/>
            <person name="Liu Z.-J."/>
        </authorList>
    </citation>
    <scope>NUCLEOTIDE SEQUENCE</scope>
    <source>
        <strain evidence="3">CP</strain>
        <tissue evidence="3">Leaves</tissue>
    </source>
</reference>
<protein>
    <recommendedName>
        <fullName evidence="2">Glycosyl transferase CAP10 domain-containing protein</fullName>
    </recommendedName>
</protein>
<gene>
    <name evidence="3" type="ORF">QJS10_CPB18g01546</name>
</gene>
<sequence>MALSNTKTVTVHLIGFPKRLKLSALFVPFLFIGSLHLLLDQQYYFRWIHEDMKPWKSTGITRRMVDRLARRTANFRLVILDGRVYVEKLKDSFQSRDVFTLWGVLQLLRRYPGRVPDLEIMFDTFDWPVVKSKNYRRRSGKARRRRGGPPPLFRYCGDESTLDIVFLTGPSGAGDQYKAVGGAEGGAELRRGTRE</sequence>
<keyword evidence="4" id="KW-1185">Reference proteome</keyword>
<organism evidence="3 4">
    <name type="scientific">Acorus calamus</name>
    <name type="common">Sweet flag</name>
    <dbReference type="NCBI Taxonomy" id="4465"/>
    <lineage>
        <taxon>Eukaryota</taxon>
        <taxon>Viridiplantae</taxon>
        <taxon>Streptophyta</taxon>
        <taxon>Embryophyta</taxon>
        <taxon>Tracheophyta</taxon>
        <taxon>Spermatophyta</taxon>
        <taxon>Magnoliopsida</taxon>
        <taxon>Liliopsida</taxon>
        <taxon>Acoraceae</taxon>
        <taxon>Acorus</taxon>
    </lineage>
</organism>
<evidence type="ECO:0000313" key="3">
    <source>
        <dbReference type="EMBL" id="KAK1290042.1"/>
    </source>
</evidence>
<feature type="transmembrane region" description="Helical" evidence="1">
    <location>
        <begin position="20"/>
        <end position="39"/>
    </location>
</feature>
<dbReference type="PANTHER" id="PTHR12203">
    <property type="entry name" value="KDEL LYS-ASP-GLU-LEU CONTAINING - RELATED"/>
    <property type="match status" value="1"/>
</dbReference>
<dbReference type="PANTHER" id="PTHR12203:SF99">
    <property type="entry name" value="OS04G0534100 PROTEIN"/>
    <property type="match status" value="1"/>
</dbReference>
<feature type="domain" description="Glycosyl transferase CAP10" evidence="2">
    <location>
        <begin position="44"/>
        <end position="166"/>
    </location>
</feature>
<accession>A0AAV9CMU1</accession>
<dbReference type="EMBL" id="JAUJYO010000018">
    <property type="protein sequence ID" value="KAK1290042.1"/>
    <property type="molecule type" value="Genomic_DNA"/>
</dbReference>
<keyword evidence="1" id="KW-0472">Membrane</keyword>
<name>A0AAV9CMU1_ACOCL</name>
<proteinExistence type="predicted"/>
<dbReference type="AlphaFoldDB" id="A0AAV9CMU1"/>
<keyword evidence="1" id="KW-1133">Transmembrane helix</keyword>
<dbReference type="InterPro" id="IPR051091">
    <property type="entry name" value="O-Glucosyltr/Glycosyltrsf_90"/>
</dbReference>
<dbReference type="InterPro" id="IPR006598">
    <property type="entry name" value="CAP10"/>
</dbReference>
<dbReference type="Proteomes" id="UP001180020">
    <property type="component" value="Unassembled WGS sequence"/>
</dbReference>
<dbReference type="Pfam" id="PF05686">
    <property type="entry name" value="Glyco_transf_90"/>
    <property type="match status" value="1"/>
</dbReference>
<evidence type="ECO:0000259" key="2">
    <source>
        <dbReference type="Pfam" id="PF05686"/>
    </source>
</evidence>
<keyword evidence="1" id="KW-0812">Transmembrane</keyword>
<comment type="caution">
    <text evidence="3">The sequence shown here is derived from an EMBL/GenBank/DDBJ whole genome shotgun (WGS) entry which is preliminary data.</text>
</comment>